<dbReference type="Gene3D" id="3.30.420.10">
    <property type="entry name" value="Ribonuclease H-like superfamily/Ribonuclease H"/>
    <property type="match status" value="1"/>
</dbReference>
<organism evidence="2 3">
    <name type="scientific">Rubus argutus</name>
    <name type="common">Southern blackberry</name>
    <dbReference type="NCBI Taxonomy" id="59490"/>
    <lineage>
        <taxon>Eukaryota</taxon>
        <taxon>Viridiplantae</taxon>
        <taxon>Streptophyta</taxon>
        <taxon>Embryophyta</taxon>
        <taxon>Tracheophyta</taxon>
        <taxon>Spermatophyta</taxon>
        <taxon>Magnoliopsida</taxon>
        <taxon>eudicotyledons</taxon>
        <taxon>Gunneridae</taxon>
        <taxon>Pentapetalae</taxon>
        <taxon>rosids</taxon>
        <taxon>fabids</taxon>
        <taxon>Rosales</taxon>
        <taxon>Rosaceae</taxon>
        <taxon>Rosoideae</taxon>
        <taxon>Rosoideae incertae sedis</taxon>
        <taxon>Rubus</taxon>
    </lineage>
</organism>
<dbReference type="InterPro" id="IPR001584">
    <property type="entry name" value="Integrase_cat-core"/>
</dbReference>
<comment type="caution">
    <text evidence="2">The sequence shown here is derived from an EMBL/GenBank/DDBJ whole genome shotgun (WGS) entry which is preliminary data.</text>
</comment>
<dbReference type="PANTHER" id="PTHR37984:SF5">
    <property type="entry name" value="PROTEIN NYNRIN-LIKE"/>
    <property type="match status" value="1"/>
</dbReference>
<keyword evidence="3" id="KW-1185">Reference proteome</keyword>
<dbReference type="Proteomes" id="UP001457282">
    <property type="component" value="Unassembled WGS sequence"/>
</dbReference>
<proteinExistence type="predicted"/>
<sequence>MRTPWPFHTWGLDFIGKINPPSDGHVWIITATEFFTKWVEAIPMRKATGATVSNFIKEYIICRHGIPYKIVTDNATSFVNQEVTKMLKAYGIKHRKSTPYYPQGNEAVSPVEIAVPTARVLAINDVEWDVRSCSDWRWMDLEAADE</sequence>
<name>A0AAW1VH62_RUBAR</name>
<dbReference type="EMBL" id="JBEDUW010000312">
    <property type="protein sequence ID" value="KAK9901412.1"/>
    <property type="molecule type" value="Genomic_DNA"/>
</dbReference>
<gene>
    <name evidence="2" type="ORF">M0R45_002153</name>
</gene>
<evidence type="ECO:0000313" key="2">
    <source>
        <dbReference type="EMBL" id="KAK9901412.1"/>
    </source>
</evidence>
<evidence type="ECO:0000259" key="1">
    <source>
        <dbReference type="PROSITE" id="PS50994"/>
    </source>
</evidence>
<dbReference type="GO" id="GO:0015074">
    <property type="term" value="P:DNA integration"/>
    <property type="evidence" value="ECO:0007669"/>
    <property type="project" value="InterPro"/>
</dbReference>
<dbReference type="InterPro" id="IPR050951">
    <property type="entry name" value="Retrovirus_Pol_polyprotein"/>
</dbReference>
<protein>
    <recommendedName>
        <fullName evidence="1">Integrase catalytic domain-containing protein</fullName>
    </recommendedName>
</protein>
<dbReference type="PROSITE" id="PS50994">
    <property type="entry name" value="INTEGRASE"/>
    <property type="match status" value="1"/>
</dbReference>
<dbReference type="GO" id="GO:0003676">
    <property type="term" value="F:nucleic acid binding"/>
    <property type="evidence" value="ECO:0007669"/>
    <property type="project" value="InterPro"/>
</dbReference>
<dbReference type="InterPro" id="IPR036397">
    <property type="entry name" value="RNaseH_sf"/>
</dbReference>
<evidence type="ECO:0000313" key="3">
    <source>
        <dbReference type="Proteomes" id="UP001457282"/>
    </source>
</evidence>
<dbReference type="SUPFAM" id="SSF53098">
    <property type="entry name" value="Ribonuclease H-like"/>
    <property type="match status" value="1"/>
</dbReference>
<reference evidence="2 3" key="1">
    <citation type="journal article" date="2023" name="G3 (Bethesda)">
        <title>A chromosome-length genome assembly and annotation of blackberry (Rubus argutus, cv. 'Hillquist').</title>
        <authorList>
            <person name="Bruna T."/>
            <person name="Aryal R."/>
            <person name="Dudchenko O."/>
            <person name="Sargent D.J."/>
            <person name="Mead D."/>
            <person name="Buti M."/>
            <person name="Cavallini A."/>
            <person name="Hytonen T."/>
            <person name="Andres J."/>
            <person name="Pham M."/>
            <person name="Weisz D."/>
            <person name="Mascagni F."/>
            <person name="Usai G."/>
            <person name="Natali L."/>
            <person name="Bassil N."/>
            <person name="Fernandez G.E."/>
            <person name="Lomsadze A."/>
            <person name="Armour M."/>
            <person name="Olukolu B."/>
            <person name="Poorten T."/>
            <person name="Britton C."/>
            <person name="Davik J."/>
            <person name="Ashrafi H."/>
            <person name="Aiden E.L."/>
            <person name="Borodovsky M."/>
            <person name="Worthington M."/>
        </authorList>
    </citation>
    <scope>NUCLEOTIDE SEQUENCE [LARGE SCALE GENOMIC DNA]</scope>
    <source>
        <strain evidence="2">PI 553951</strain>
    </source>
</reference>
<dbReference type="Pfam" id="PF00665">
    <property type="entry name" value="rve"/>
    <property type="match status" value="1"/>
</dbReference>
<dbReference type="AlphaFoldDB" id="A0AAW1VH62"/>
<dbReference type="PANTHER" id="PTHR37984">
    <property type="entry name" value="PROTEIN CBG26694"/>
    <property type="match status" value="1"/>
</dbReference>
<accession>A0AAW1VH62</accession>
<feature type="domain" description="Integrase catalytic" evidence="1">
    <location>
        <begin position="2"/>
        <end position="108"/>
    </location>
</feature>
<dbReference type="InterPro" id="IPR012337">
    <property type="entry name" value="RNaseH-like_sf"/>
</dbReference>